<dbReference type="InterPro" id="IPR050469">
    <property type="entry name" value="Diguanylate_Cyclase"/>
</dbReference>
<dbReference type="PROSITE" id="PS50885">
    <property type="entry name" value="HAMP"/>
    <property type="match status" value="1"/>
</dbReference>
<dbReference type="GO" id="GO:1902201">
    <property type="term" value="P:negative regulation of bacterial-type flagellum-dependent cell motility"/>
    <property type="evidence" value="ECO:0007669"/>
    <property type="project" value="TreeGrafter"/>
</dbReference>
<dbReference type="InterPro" id="IPR029787">
    <property type="entry name" value="Nucleotide_cyclase"/>
</dbReference>
<proteinExistence type="predicted"/>
<keyword evidence="3" id="KW-1133">Transmembrane helix</keyword>
<feature type="domain" description="GGDEF" evidence="5">
    <location>
        <begin position="364"/>
        <end position="498"/>
    </location>
</feature>
<organism evidence="6 7">
    <name type="scientific">Paroceanicella profunda</name>
    <dbReference type="NCBI Taxonomy" id="2579971"/>
    <lineage>
        <taxon>Bacteria</taxon>
        <taxon>Pseudomonadati</taxon>
        <taxon>Pseudomonadota</taxon>
        <taxon>Alphaproteobacteria</taxon>
        <taxon>Rhodobacterales</taxon>
        <taxon>Paracoccaceae</taxon>
        <taxon>Paroceanicella</taxon>
    </lineage>
</organism>
<evidence type="ECO:0000259" key="4">
    <source>
        <dbReference type="PROSITE" id="PS50885"/>
    </source>
</evidence>
<protein>
    <recommendedName>
        <fullName evidence="1">diguanylate cyclase</fullName>
        <ecNumber evidence="1">2.7.7.65</ecNumber>
    </recommendedName>
</protein>
<feature type="domain" description="HAMP" evidence="4">
    <location>
        <begin position="276"/>
        <end position="328"/>
    </location>
</feature>
<dbReference type="GO" id="GO:0043709">
    <property type="term" value="P:cell adhesion involved in single-species biofilm formation"/>
    <property type="evidence" value="ECO:0007669"/>
    <property type="project" value="TreeGrafter"/>
</dbReference>
<dbReference type="CDD" id="cd01949">
    <property type="entry name" value="GGDEF"/>
    <property type="match status" value="1"/>
</dbReference>
<dbReference type="Proteomes" id="UP000305888">
    <property type="component" value="Chromosome"/>
</dbReference>
<evidence type="ECO:0000256" key="1">
    <source>
        <dbReference type="ARBA" id="ARBA00012528"/>
    </source>
</evidence>
<dbReference type="InterPro" id="IPR000160">
    <property type="entry name" value="GGDEF_dom"/>
</dbReference>
<dbReference type="KEGG" id="ppru:FDP22_07485"/>
<keyword evidence="3" id="KW-0472">Membrane</keyword>
<name>A0A5B8FYK8_9RHOB</name>
<evidence type="ECO:0000259" key="5">
    <source>
        <dbReference type="PROSITE" id="PS50887"/>
    </source>
</evidence>
<dbReference type="PANTHER" id="PTHR45138">
    <property type="entry name" value="REGULATORY COMPONENTS OF SENSORY TRANSDUCTION SYSTEM"/>
    <property type="match status" value="1"/>
</dbReference>
<dbReference type="Gene3D" id="3.30.70.270">
    <property type="match status" value="1"/>
</dbReference>
<dbReference type="NCBIfam" id="TIGR00254">
    <property type="entry name" value="GGDEF"/>
    <property type="match status" value="1"/>
</dbReference>
<keyword evidence="3" id="KW-0812">Transmembrane</keyword>
<dbReference type="AlphaFoldDB" id="A0A5B8FYK8"/>
<dbReference type="EC" id="2.7.7.65" evidence="1"/>
<evidence type="ECO:0000256" key="3">
    <source>
        <dbReference type="SAM" id="Phobius"/>
    </source>
</evidence>
<dbReference type="SMART" id="SM00304">
    <property type="entry name" value="HAMP"/>
    <property type="match status" value="1"/>
</dbReference>
<keyword evidence="7" id="KW-1185">Reference proteome</keyword>
<feature type="transmembrane region" description="Helical" evidence="3">
    <location>
        <begin position="79"/>
        <end position="105"/>
    </location>
</feature>
<dbReference type="GO" id="GO:0007165">
    <property type="term" value="P:signal transduction"/>
    <property type="evidence" value="ECO:0007669"/>
    <property type="project" value="InterPro"/>
</dbReference>
<dbReference type="EMBL" id="CP040818">
    <property type="protein sequence ID" value="QDL91642.1"/>
    <property type="molecule type" value="Genomic_DNA"/>
</dbReference>
<dbReference type="Pfam" id="PF00990">
    <property type="entry name" value="GGDEF"/>
    <property type="match status" value="1"/>
</dbReference>
<evidence type="ECO:0000313" key="7">
    <source>
        <dbReference type="Proteomes" id="UP000305888"/>
    </source>
</evidence>
<accession>A0A5B8FYK8</accession>
<reference evidence="6 7" key="1">
    <citation type="submission" date="2019-06" db="EMBL/GenBank/DDBJ databases">
        <title>Genome sequence of Rhodobacteraceae bacterium D4M1.</title>
        <authorList>
            <person name="Cao J."/>
        </authorList>
    </citation>
    <scope>NUCLEOTIDE SEQUENCE [LARGE SCALE GENOMIC DNA]</scope>
    <source>
        <strain evidence="6 7">D4M1</strain>
    </source>
</reference>
<dbReference type="SMART" id="SM00267">
    <property type="entry name" value="GGDEF"/>
    <property type="match status" value="1"/>
</dbReference>
<evidence type="ECO:0000256" key="2">
    <source>
        <dbReference type="ARBA" id="ARBA00034247"/>
    </source>
</evidence>
<dbReference type="GO" id="GO:0005886">
    <property type="term" value="C:plasma membrane"/>
    <property type="evidence" value="ECO:0007669"/>
    <property type="project" value="TreeGrafter"/>
</dbReference>
<sequence length="501" mass="54381">MPLTRQIIDAAARVPKPAVSSRATSKRARLRIPARTAARQRSRTAPQLWRCLLSRFRTRTPRPSSPSERMFARLQNASLRTWIAAGVLLAVAPLYLCMASGYFIFQDTVAEPFRQVIHAQHRIMLPLEKLQGKLWDLSVAVNDYAETGDTALRRSMEDIERQIATHLVELERAAEDFGQYSPILQGARQQWEEVIASSAAVSPGNPGSADAALLRFEEVVVGVALRLEDVLTELRRENEDSHAAALEAIRALEIGAGVASLLTVLLTFAGARVINRALKASTDELVAGAMRMASGERGGRIDVQIPPELAAVAGAFNTLAGRVAEQESELRALAGTDDLTGLGNRREFNRALASEADRAQATGGSFAVVLVDVDHFKRVNDAHGHPAGDEVLREISRQIAETARAQDRVFRYGGEEFALLLRDVRETEAHAIAERMRTRIEAHQILLPGGTRVSVSISAGIAVNGGAAGQHERLLHIADTALYQAKSGGRNRVAMGSSVQG</sequence>
<dbReference type="PROSITE" id="PS50887">
    <property type="entry name" value="GGDEF"/>
    <property type="match status" value="1"/>
</dbReference>
<gene>
    <name evidence="6" type="ORF">FDP22_07485</name>
</gene>
<dbReference type="CDD" id="cd06225">
    <property type="entry name" value="HAMP"/>
    <property type="match status" value="1"/>
</dbReference>
<dbReference type="InterPro" id="IPR043128">
    <property type="entry name" value="Rev_trsase/Diguanyl_cyclase"/>
</dbReference>
<dbReference type="GO" id="GO:0052621">
    <property type="term" value="F:diguanylate cyclase activity"/>
    <property type="evidence" value="ECO:0007669"/>
    <property type="project" value="UniProtKB-EC"/>
</dbReference>
<dbReference type="InterPro" id="IPR003660">
    <property type="entry name" value="HAMP_dom"/>
</dbReference>
<dbReference type="SUPFAM" id="SSF55073">
    <property type="entry name" value="Nucleotide cyclase"/>
    <property type="match status" value="1"/>
</dbReference>
<comment type="catalytic activity">
    <reaction evidence="2">
        <text>2 GTP = 3',3'-c-di-GMP + 2 diphosphate</text>
        <dbReference type="Rhea" id="RHEA:24898"/>
        <dbReference type="ChEBI" id="CHEBI:33019"/>
        <dbReference type="ChEBI" id="CHEBI:37565"/>
        <dbReference type="ChEBI" id="CHEBI:58805"/>
        <dbReference type="EC" id="2.7.7.65"/>
    </reaction>
</comment>
<dbReference type="FunFam" id="3.30.70.270:FF:000001">
    <property type="entry name" value="Diguanylate cyclase domain protein"/>
    <property type="match status" value="1"/>
</dbReference>
<dbReference type="PANTHER" id="PTHR45138:SF9">
    <property type="entry name" value="DIGUANYLATE CYCLASE DGCM-RELATED"/>
    <property type="match status" value="1"/>
</dbReference>
<evidence type="ECO:0000313" key="6">
    <source>
        <dbReference type="EMBL" id="QDL91642.1"/>
    </source>
</evidence>
<dbReference type="OrthoDB" id="9812260at2"/>